<feature type="region of interest" description="Disordered" evidence="1">
    <location>
        <begin position="34"/>
        <end position="105"/>
    </location>
</feature>
<dbReference type="AlphaFoldDB" id="A0AAV4ABN5"/>
<keyword evidence="3" id="KW-1185">Reference proteome</keyword>
<gene>
    <name evidence="2" type="ORF">PoB_003066300</name>
</gene>
<evidence type="ECO:0000256" key="1">
    <source>
        <dbReference type="SAM" id="MobiDB-lite"/>
    </source>
</evidence>
<dbReference type="EMBL" id="BLXT01003736">
    <property type="protein sequence ID" value="GFO04158.1"/>
    <property type="molecule type" value="Genomic_DNA"/>
</dbReference>
<accession>A0AAV4ABN5</accession>
<reference evidence="2 3" key="1">
    <citation type="journal article" date="2021" name="Elife">
        <title>Chloroplast acquisition without the gene transfer in kleptoplastic sea slugs, Plakobranchus ocellatus.</title>
        <authorList>
            <person name="Maeda T."/>
            <person name="Takahashi S."/>
            <person name="Yoshida T."/>
            <person name="Shimamura S."/>
            <person name="Takaki Y."/>
            <person name="Nagai Y."/>
            <person name="Toyoda A."/>
            <person name="Suzuki Y."/>
            <person name="Arimoto A."/>
            <person name="Ishii H."/>
            <person name="Satoh N."/>
            <person name="Nishiyama T."/>
            <person name="Hasebe M."/>
            <person name="Maruyama T."/>
            <person name="Minagawa J."/>
            <person name="Obokata J."/>
            <person name="Shigenobu S."/>
        </authorList>
    </citation>
    <scope>NUCLEOTIDE SEQUENCE [LARGE SCALE GENOMIC DNA]</scope>
</reference>
<sequence>MLPLRTLHIFPSREQRAAFGRGVRSNKKAIPGDRLVVLSKPEPVKEVFTEEPNPNTNLDPKSDPNRKLNPNSNPYPNANPDLKPNTNPNLNPGPNLNPYPHANPV</sequence>
<feature type="compositionally biased region" description="Pro residues" evidence="1">
    <location>
        <begin position="95"/>
        <end position="105"/>
    </location>
</feature>
<organism evidence="2 3">
    <name type="scientific">Plakobranchus ocellatus</name>
    <dbReference type="NCBI Taxonomy" id="259542"/>
    <lineage>
        <taxon>Eukaryota</taxon>
        <taxon>Metazoa</taxon>
        <taxon>Spiralia</taxon>
        <taxon>Lophotrochozoa</taxon>
        <taxon>Mollusca</taxon>
        <taxon>Gastropoda</taxon>
        <taxon>Heterobranchia</taxon>
        <taxon>Euthyneura</taxon>
        <taxon>Panpulmonata</taxon>
        <taxon>Sacoglossa</taxon>
        <taxon>Placobranchoidea</taxon>
        <taxon>Plakobranchidae</taxon>
        <taxon>Plakobranchus</taxon>
    </lineage>
</organism>
<comment type="caution">
    <text evidence="2">The sequence shown here is derived from an EMBL/GenBank/DDBJ whole genome shotgun (WGS) entry which is preliminary data.</text>
</comment>
<evidence type="ECO:0000313" key="3">
    <source>
        <dbReference type="Proteomes" id="UP000735302"/>
    </source>
</evidence>
<evidence type="ECO:0000313" key="2">
    <source>
        <dbReference type="EMBL" id="GFO04158.1"/>
    </source>
</evidence>
<dbReference type="Proteomes" id="UP000735302">
    <property type="component" value="Unassembled WGS sequence"/>
</dbReference>
<feature type="compositionally biased region" description="Low complexity" evidence="1">
    <location>
        <begin position="69"/>
        <end position="94"/>
    </location>
</feature>
<proteinExistence type="predicted"/>
<name>A0AAV4ABN5_9GAST</name>
<protein>
    <submittedName>
        <fullName evidence="2">Uncharacterized protein</fullName>
    </submittedName>
</protein>